<dbReference type="Gene3D" id="3.40.1400.10">
    <property type="entry name" value="Sugar-phosphate isomerase, RpiB/LacA/LacB"/>
    <property type="match status" value="1"/>
</dbReference>
<dbReference type="FunFam" id="3.40.1400.10:FF:000004">
    <property type="entry name" value="Ribose 5-phosphate isomerase"/>
    <property type="match status" value="1"/>
</dbReference>
<dbReference type="InterPro" id="IPR011860">
    <property type="entry name" value="Rib-5-P_Isoase_Actino"/>
</dbReference>
<proteinExistence type="inferred from homology"/>
<organism evidence="3 4">
    <name type="scientific">Phialophora macrospora</name>
    <dbReference type="NCBI Taxonomy" id="1851006"/>
    <lineage>
        <taxon>Eukaryota</taxon>
        <taxon>Fungi</taxon>
        <taxon>Dikarya</taxon>
        <taxon>Ascomycota</taxon>
        <taxon>Pezizomycotina</taxon>
        <taxon>Eurotiomycetes</taxon>
        <taxon>Chaetothyriomycetidae</taxon>
        <taxon>Chaetothyriales</taxon>
        <taxon>Herpotrichiellaceae</taxon>
        <taxon>Phialophora</taxon>
    </lineage>
</organism>
<dbReference type="NCBIfam" id="TIGR02133">
    <property type="entry name" value="RPI_actino"/>
    <property type="match status" value="1"/>
</dbReference>
<comment type="similarity">
    <text evidence="1">Belongs to the LacAB/RpiB family.</text>
</comment>
<dbReference type="GO" id="GO:0016853">
    <property type="term" value="F:isomerase activity"/>
    <property type="evidence" value="ECO:0007669"/>
    <property type="project" value="UniProtKB-KW"/>
</dbReference>
<keyword evidence="2 3" id="KW-0413">Isomerase</keyword>
<evidence type="ECO:0000313" key="4">
    <source>
        <dbReference type="Proteomes" id="UP000054266"/>
    </source>
</evidence>
<evidence type="ECO:0000313" key="3">
    <source>
        <dbReference type="EMBL" id="KIW66392.1"/>
    </source>
</evidence>
<sequence>MLVLVLAQSHRIYHTIPHYHTAGPRHGTDVPLPTYLPTYLSTCPPVHTILYGVTEYLLVILPYNTTRFPPANITTTTTTATTTSATATTMTSTANGTKTPLRIVVGSDNAGHAYKTALKEVLHKHAGVTQVLDVGVVDADDATAYPHLAVDACKKIKAGEADRALLVCGTGLGVAISANKVEGIRAVTAHDPYSVERSVLSNNAQVLCFGQRVIGLELAKKLVDEWVELRFDEASASAEKVAHISKYEEQFGEL</sequence>
<gene>
    <name evidence="3" type="ORF">PV04_05728</name>
</gene>
<dbReference type="NCBIfam" id="TIGR00689">
    <property type="entry name" value="rpiB_lacA_lacB"/>
    <property type="match status" value="1"/>
</dbReference>
<dbReference type="EMBL" id="KN846959">
    <property type="protein sequence ID" value="KIW66392.1"/>
    <property type="molecule type" value="Genomic_DNA"/>
</dbReference>
<dbReference type="InterPro" id="IPR003500">
    <property type="entry name" value="RpiB_LacA_LacB"/>
</dbReference>
<dbReference type="STRING" id="5601.A0A0D2DWA2"/>
<dbReference type="PANTHER" id="PTHR43732:SF1">
    <property type="entry name" value="RIBOSE 5-PHOSPHATE ISOMERASE"/>
    <property type="match status" value="1"/>
</dbReference>
<dbReference type="InterPro" id="IPR051812">
    <property type="entry name" value="SPI_LacAB/RpiB"/>
</dbReference>
<reference evidence="3 4" key="1">
    <citation type="submission" date="2015-01" db="EMBL/GenBank/DDBJ databases">
        <title>The Genome Sequence of Capronia semiimmersa CBS27337.</title>
        <authorList>
            <consortium name="The Broad Institute Genomics Platform"/>
            <person name="Cuomo C."/>
            <person name="de Hoog S."/>
            <person name="Gorbushina A."/>
            <person name="Stielow B."/>
            <person name="Teixiera M."/>
            <person name="Abouelleil A."/>
            <person name="Chapman S.B."/>
            <person name="Priest M."/>
            <person name="Young S.K."/>
            <person name="Wortman J."/>
            <person name="Nusbaum C."/>
            <person name="Birren B."/>
        </authorList>
    </citation>
    <scope>NUCLEOTIDE SEQUENCE [LARGE SCALE GENOMIC DNA]</scope>
    <source>
        <strain evidence="3 4">CBS 27337</strain>
    </source>
</reference>
<dbReference type="AlphaFoldDB" id="A0A0D2DWA2"/>
<dbReference type="NCBIfam" id="NF004051">
    <property type="entry name" value="PRK05571.1"/>
    <property type="match status" value="1"/>
</dbReference>
<evidence type="ECO:0000256" key="1">
    <source>
        <dbReference type="ARBA" id="ARBA00008754"/>
    </source>
</evidence>
<dbReference type="PANTHER" id="PTHR43732">
    <property type="entry name" value="RIBOSE 5-PHOSPHATE ISOMERASE-RELATED"/>
    <property type="match status" value="1"/>
</dbReference>
<evidence type="ECO:0000256" key="2">
    <source>
        <dbReference type="ARBA" id="ARBA00023235"/>
    </source>
</evidence>
<dbReference type="Pfam" id="PF02502">
    <property type="entry name" value="LacAB_rpiB"/>
    <property type="match status" value="1"/>
</dbReference>
<name>A0A0D2DWA2_9EURO</name>
<dbReference type="GO" id="GO:0005975">
    <property type="term" value="P:carbohydrate metabolic process"/>
    <property type="evidence" value="ECO:0007669"/>
    <property type="project" value="InterPro"/>
</dbReference>
<accession>A0A0D2DWA2</accession>
<dbReference type="HOGENOM" id="CLU_1094149_0_0_1"/>
<protein>
    <submittedName>
        <fullName evidence="3">Ribose 5-phosphate isomerase</fullName>
    </submittedName>
</protein>
<dbReference type="Proteomes" id="UP000054266">
    <property type="component" value="Unassembled WGS sequence"/>
</dbReference>
<dbReference type="InterPro" id="IPR036569">
    <property type="entry name" value="RpiB_LacA_LacB_sf"/>
</dbReference>
<dbReference type="SUPFAM" id="SSF89623">
    <property type="entry name" value="Ribose/Galactose isomerase RpiB/AlsB"/>
    <property type="match status" value="1"/>
</dbReference>
<keyword evidence="4" id="KW-1185">Reference proteome</keyword>